<proteinExistence type="predicted"/>
<organism evidence="2 3">
    <name type="scientific">Paramuricea clavata</name>
    <name type="common">Red gorgonian</name>
    <name type="synonym">Violescent sea-whip</name>
    <dbReference type="NCBI Taxonomy" id="317549"/>
    <lineage>
        <taxon>Eukaryota</taxon>
        <taxon>Metazoa</taxon>
        <taxon>Cnidaria</taxon>
        <taxon>Anthozoa</taxon>
        <taxon>Octocorallia</taxon>
        <taxon>Malacalcyonacea</taxon>
        <taxon>Plexauridae</taxon>
        <taxon>Paramuricea</taxon>
    </lineage>
</organism>
<evidence type="ECO:0000256" key="1">
    <source>
        <dbReference type="SAM" id="MobiDB-lite"/>
    </source>
</evidence>
<gene>
    <name evidence="2" type="ORF">PACLA_8A007281</name>
</gene>
<accession>A0A7D9EJP3</accession>
<feature type="region of interest" description="Disordered" evidence="1">
    <location>
        <begin position="674"/>
        <end position="696"/>
    </location>
</feature>
<sequence length="718" mass="81305">MGYSNKTHSEFAEILLQKSMEIAVTTTEPQTSSPERPVSPTASQGPLFSTPVRRHVSMHSQLPLSPIVEGSEVETEIANMSGVSELNVSRVDSIIMGINPHFGMHEGELSSEDCSSTSSTYSSDDESDRSFSSSEELENESEELDVDGKDESDSDLDETLTASECGSLGETPMDISELEDIEIEIQHGPESKQERDKRLNQELKDRFDSLNRVGKESDLHNVHAQQERVIVDITKLLPLFEDKCPNESCAEKSKVLNYKLTGGVLQVSWKCPNDHSGYWVSSQVLCQKNGQDIFSTSLLLALGLVLSGGHYDKHMLFSKFLGLNFISRQTFNRMQRHYIIPSITSFWEDMKSEIWKVLTNEQLILCGDGRNDSPGHCAKYCVYLLMEQFLDVIVDIEVTDKRETGGVSTNMEVYTLKKLLERIVGKLLMSEIVTDASTTVMKLVRDMKDKYPHDFGHLFHALDIWHKSVKLTKKLAKAGKVKGCEVISEWSEPIRNHFWHVAENCKGSAEKLKDSWFGVLHHVCGEHEWADGECDHGPLVEEEGGKTILPKNSKAMEAIRKVVIDPRFLSTLQHYVTFRHTSKLENFNSMLLKYAPKRVGFQNESFTARTLLAAIDHNAHLHRKPLLSKEGNLKYNKVFSKRSKNFRVSVVKKDKEYDYWPSISTRVLQQRKDDKRSILRSTPIPDDHPKNIAPSIAQIPIPKTSDLVEKSLSRYSKE</sequence>
<dbReference type="Proteomes" id="UP001152795">
    <property type="component" value="Unassembled WGS sequence"/>
</dbReference>
<dbReference type="OrthoDB" id="5987402at2759"/>
<evidence type="ECO:0000313" key="2">
    <source>
        <dbReference type="EMBL" id="CAB4010706.1"/>
    </source>
</evidence>
<feature type="compositionally biased region" description="Acidic residues" evidence="1">
    <location>
        <begin position="135"/>
        <end position="145"/>
    </location>
</feature>
<reference evidence="2" key="1">
    <citation type="submission" date="2020-04" db="EMBL/GenBank/DDBJ databases">
        <authorList>
            <person name="Alioto T."/>
            <person name="Alioto T."/>
            <person name="Gomez Garrido J."/>
        </authorList>
    </citation>
    <scope>NUCLEOTIDE SEQUENCE</scope>
    <source>
        <strain evidence="2">A484AB</strain>
    </source>
</reference>
<dbReference type="AlphaFoldDB" id="A0A7D9EJP3"/>
<name>A0A7D9EJP3_PARCT</name>
<protein>
    <submittedName>
        <fullName evidence="2">Uncharacterized protein</fullName>
    </submittedName>
</protein>
<evidence type="ECO:0000313" key="3">
    <source>
        <dbReference type="Proteomes" id="UP001152795"/>
    </source>
</evidence>
<comment type="caution">
    <text evidence="2">The sequence shown here is derived from an EMBL/GenBank/DDBJ whole genome shotgun (WGS) entry which is preliminary data.</text>
</comment>
<keyword evidence="3" id="KW-1185">Reference proteome</keyword>
<feature type="region of interest" description="Disordered" evidence="1">
    <location>
        <begin position="25"/>
        <end position="44"/>
    </location>
</feature>
<feature type="compositionally biased region" description="Low complexity" evidence="1">
    <location>
        <begin position="112"/>
        <end position="122"/>
    </location>
</feature>
<feature type="region of interest" description="Disordered" evidence="1">
    <location>
        <begin position="106"/>
        <end position="173"/>
    </location>
</feature>
<dbReference type="PANTHER" id="PTHR31751">
    <property type="entry name" value="SI:CH211-108C17.2-RELATED-RELATED"/>
    <property type="match status" value="1"/>
</dbReference>
<dbReference type="EMBL" id="CACRXK020006875">
    <property type="protein sequence ID" value="CAB4010706.1"/>
    <property type="molecule type" value="Genomic_DNA"/>
</dbReference>
<dbReference type="PANTHER" id="PTHR31751:SF7">
    <property type="entry name" value="THAP-TYPE DOMAIN-CONTAINING PROTEIN"/>
    <property type="match status" value="1"/>
</dbReference>